<proteinExistence type="predicted"/>
<feature type="region of interest" description="Disordered" evidence="2">
    <location>
        <begin position="327"/>
        <end position="416"/>
    </location>
</feature>
<dbReference type="OMA" id="RCEVWYS"/>
<evidence type="ECO:0000313" key="4">
    <source>
        <dbReference type="Proteomes" id="UP000016934"/>
    </source>
</evidence>
<dbReference type="RefSeq" id="XP_007701180.1">
    <property type="nucleotide sequence ID" value="XM_007702990.1"/>
</dbReference>
<reference evidence="3 4" key="1">
    <citation type="journal article" date="2012" name="PLoS Pathog.">
        <title>Diverse lifestyles and strategies of plant pathogenesis encoded in the genomes of eighteen Dothideomycetes fungi.</title>
        <authorList>
            <person name="Ohm R.A."/>
            <person name="Feau N."/>
            <person name="Henrissat B."/>
            <person name="Schoch C.L."/>
            <person name="Horwitz B.A."/>
            <person name="Barry K.W."/>
            <person name="Condon B.J."/>
            <person name="Copeland A.C."/>
            <person name="Dhillon B."/>
            <person name="Glaser F."/>
            <person name="Hesse C.N."/>
            <person name="Kosti I."/>
            <person name="LaButti K."/>
            <person name="Lindquist E.A."/>
            <person name="Lucas S."/>
            <person name="Salamov A.A."/>
            <person name="Bradshaw R.E."/>
            <person name="Ciuffetti L."/>
            <person name="Hamelin R.C."/>
            <person name="Kema G.H.J."/>
            <person name="Lawrence C."/>
            <person name="Scott J.A."/>
            <person name="Spatafora J.W."/>
            <person name="Turgeon B.G."/>
            <person name="de Wit P.J.G.M."/>
            <person name="Zhong S."/>
            <person name="Goodwin S.B."/>
            <person name="Grigoriev I.V."/>
        </authorList>
    </citation>
    <scope>NUCLEOTIDE SEQUENCE [LARGE SCALE GENOMIC DNA]</scope>
    <source>
        <strain evidence="4">ND90Pr / ATCC 201652</strain>
    </source>
</reference>
<dbReference type="GeneID" id="19132789"/>
<name>M2T1G2_COCSN</name>
<organism evidence="3 4">
    <name type="scientific">Cochliobolus sativus (strain ND90Pr / ATCC 201652)</name>
    <name type="common">Common root rot and spot blotch fungus</name>
    <name type="synonym">Bipolaris sorokiniana</name>
    <dbReference type="NCBI Taxonomy" id="665912"/>
    <lineage>
        <taxon>Eukaryota</taxon>
        <taxon>Fungi</taxon>
        <taxon>Dikarya</taxon>
        <taxon>Ascomycota</taxon>
        <taxon>Pezizomycotina</taxon>
        <taxon>Dothideomycetes</taxon>
        <taxon>Pleosporomycetidae</taxon>
        <taxon>Pleosporales</taxon>
        <taxon>Pleosporineae</taxon>
        <taxon>Pleosporaceae</taxon>
        <taxon>Bipolaris</taxon>
    </lineage>
</organism>
<evidence type="ECO:0000256" key="1">
    <source>
        <dbReference type="SAM" id="Coils"/>
    </source>
</evidence>
<dbReference type="OrthoDB" id="3694882at2759"/>
<dbReference type="EMBL" id="KB445645">
    <property type="protein sequence ID" value="EMD62862.1"/>
    <property type="molecule type" value="Genomic_DNA"/>
</dbReference>
<dbReference type="AlphaFoldDB" id="M2T1G2"/>
<protein>
    <submittedName>
        <fullName evidence="3">Uncharacterized protein</fullName>
    </submittedName>
</protein>
<keyword evidence="4" id="KW-1185">Reference proteome</keyword>
<dbReference type="KEGG" id="bsc:COCSADRAFT_172277"/>
<evidence type="ECO:0000313" key="3">
    <source>
        <dbReference type="EMBL" id="EMD62862.1"/>
    </source>
</evidence>
<feature type="compositionally biased region" description="Acidic residues" evidence="2">
    <location>
        <begin position="338"/>
        <end position="366"/>
    </location>
</feature>
<evidence type="ECO:0000256" key="2">
    <source>
        <dbReference type="SAM" id="MobiDB-lite"/>
    </source>
</evidence>
<dbReference type="HOGENOM" id="CLU_605476_0_0_1"/>
<feature type="coiled-coil region" evidence="1">
    <location>
        <begin position="209"/>
        <end position="254"/>
    </location>
</feature>
<feature type="compositionally biased region" description="Acidic residues" evidence="2">
    <location>
        <begin position="398"/>
        <end position="416"/>
    </location>
</feature>
<keyword evidence="1" id="KW-0175">Coiled coil</keyword>
<sequence>MGSWSLASFPPKRHPTSSLHDVFRDIEIGLHPHVLSLQLTIAQIQQQDGELSAAETQLLEASCMGDETRKALEAAQKGQQDTVEKLARERVTYSNARKELGTLRNTLNSTLAELASTHKTIESQATGLTTLQVELHRLQTCLDTSEEQRKQEALMHQAWVRHSLSTSSATMAKMRNLQDQVTSMRERCEVWYSMYRSTHAPMEGQIADMSSAMNQAHAKTRELNSLNEDLKREVTKLQAKLMSMEDDNALLRDEKWWLEGEFQKLNIELAECKESNRKLVVKWWKASTMRDDCVEKEEKDKETEEAIMAMVDSRLDTTVEMEWDLGTVVGDQGQQAEVESDDDDYEEYDDMESSEGDEKSDDDEDKVESLDGSEKSEAPSPTPVVQLYWETNIHGDGDENENDEDEYEYEYVDSTM</sequence>
<gene>
    <name evidence="3" type="ORF">COCSADRAFT_172277</name>
</gene>
<dbReference type="Proteomes" id="UP000016934">
    <property type="component" value="Unassembled WGS sequence"/>
</dbReference>
<reference evidence="4" key="2">
    <citation type="journal article" date="2013" name="PLoS Genet.">
        <title>Comparative genome structure, secondary metabolite, and effector coding capacity across Cochliobolus pathogens.</title>
        <authorList>
            <person name="Condon B.J."/>
            <person name="Leng Y."/>
            <person name="Wu D."/>
            <person name="Bushley K.E."/>
            <person name="Ohm R.A."/>
            <person name="Otillar R."/>
            <person name="Martin J."/>
            <person name="Schackwitz W."/>
            <person name="Grimwood J."/>
            <person name="MohdZainudin N."/>
            <person name="Xue C."/>
            <person name="Wang R."/>
            <person name="Manning V.A."/>
            <person name="Dhillon B."/>
            <person name="Tu Z.J."/>
            <person name="Steffenson B.J."/>
            <person name="Salamov A."/>
            <person name="Sun H."/>
            <person name="Lowry S."/>
            <person name="LaButti K."/>
            <person name="Han J."/>
            <person name="Copeland A."/>
            <person name="Lindquist E."/>
            <person name="Barry K."/>
            <person name="Schmutz J."/>
            <person name="Baker S.E."/>
            <person name="Ciuffetti L.M."/>
            <person name="Grigoriev I.V."/>
            <person name="Zhong S."/>
            <person name="Turgeon B.G."/>
        </authorList>
    </citation>
    <scope>NUCLEOTIDE SEQUENCE [LARGE SCALE GENOMIC DNA]</scope>
    <source>
        <strain evidence="4">ND90Pr / ATCC 201652</strain>
    </source>
</reference>
<accession>M2T1G2</accession>
<feature type="compositionally biased region" description="Basic and acidic residues" evidence="2">
    <location>
        <begin position="367"/>
        <end position="377"/>
    </location>
</feature>